<dbReference type="Proteomes" id="UP001177744">
    <property type="component" value="Unassembled WGS sequence"/>
</dbReference>
<dbReference type="InterPro" id="IPR019375">
    <property type="entry name" value="Ribosomal_bS1m"/>
</dbReference>
<dbReference type="EMBL" id="JAULJE010000019">
    <property type="protein sequence ID" value="KAK1332151.1"/>
    <property type="molecule type" value="Genomic_DNA"/>
</dbReference>
<evidence type="ECO:0000313" key="2">
    <source>
        <dbReference type="EMBL" id="KAK1332151.1"/>
    </source>
</evidence>
<comment type="caution">
    <text evidence="2">The sequence shown here is derived from an EMBL/GenBank/DDBJ whole genome shotgun (WGS) entry which is preliminary data.</text>
</comment>
<dbReference type="PANTHER" id="PTHR13447:SF2">
    <property type="entry name" value="SMALL RIBOSOMAL SUBUNIT PROTEIN BS1M"/>
    <property type="match status" value="1"/>
</dbReference>
<dbReference type="AlphaFoldDB" id="A0AA40HK63"/>
<organism evidence="2 3">
    <name type="scientific">Cnephaeus nilssonii</name>
    <name type="common">Northern bat</name>
    <name type="synonym">Eptesicus nilssonii</name>
    <dbReference type="NCBI Taxonomy" id="3371016"/>
    <lineage>
        <taxon>Eukaryota</taxon>
        <taxon>Metazoa</taxon>
        <taxon>Chordata</taxon>
        <taxon>Craniata</taxon>
        <taxon>Vertebrata</taxon>
        <taxon>Euteleostomi</taxon>
        <taxon>Mammalia</taxon>
        <taxon>Eutheria</taxon>
        <taxon>Laurasiatheria</taxon>
        <taxon>Chiroptera</taxon>
        <taxon>Yangochiroptera</taxon>
        <taxon>Vespertilionidae</taxon>
        <taxon>Cnephaeus</taxon>
    </lineage>
</organism>
<dbReference type="PANTHER" id="PTHR13447">
    <property type="entry name" value="MITOCHONDRIAL 28S RIBOSOMAL PROTEIN S28"/>
    <property type="match status" value="1"/>
</dbReference>
<name>A0AA40HK63_CNENI</name>
<proteinExistence type="predicted"/>
<reference evidence="2" key="1">
    <citation type="submission" date="2023-06" db="EMBL/GenBank/DDBJ databases">
        <title>Reference genome for the Northern bat (Eptesicus nilssonii), a most northern bat species.</title>
        <authorList>
            <person name="Laine V.N."/>
            <person name="Pulliainen A.T."/>
            <person name="Lilley T.M."/>
        </authorList>
    </citation>
    <scope>NUCLEOTIDE SEQUENCE</scope>
    <source>
        <strain evidence="2">BLF_Eptnil</strain>
        <tissue evidence="2">Kidney</tissue>
    </source>
</reference>
<sequence>MAALCRPRAVTAESRFLRVFFFSRPYGGSGAESGSGNQSSASTEDRARPGGFASALEKHSELQRKAELGPSRGSLKGVESFASMLRHSPLTQMGPAKDKIVIGRIFHIVEKDLYIDFGGKFHCVCTRPEVDGERFPRGTNMELTWLCWELSSRFACGLKDFSITRADFCLLGVQMQSCFGTSSFTFIRSYFKSLLLSASMEMEAGGVPKAVPVRNPVPGAGVEPAGSTVYCGDAVPAVCPLRTAFCFF</sequence>
<dbReference type="GO" id="GO:0005763">
    <property type="term" value="C:mitochondrial small ribosomal subunit"/>
    <property type="evidence" value="ECO:0007669"/>
    <property type="project" value="TreeGrafter"/>
</dbReference>
<accession>A0AA40HK63</accession>
<dbReference type="Pfam" id="PF10246">
    <property type="entry name" value="MRP-S35"/>
    <property type="match status" value="1"/>
</dbReference>
<keyword evidence="3" id="KW-1185">Reference proteome</keyword>
<evidence type="ECO:0008006" key="4">
    <source>
        <dbReference type="Google" id="ProtNLM"/>
    </source>
</evidence>
<evidence type="ECO:0000313" key="3">
    <source>
        <dbReference type="Proteomes" id="UP001177744"/>
    </source>
</evidence>
<gene>
    <name evidence="2" type="ORF">QTO34_007837</name>
</gene>
<evidence type="ECO:0000256" key="1">
    <source>
        <dbReference type="SAM" id="MobiDB-lite"/>
    </source>
</evidence>
<feature type="region of interest" description="Disordered" evidence="1">
    <location>
        <begin position="29"/>
        <end position="49"/>
    </location>
</feature>
<protein>
    <recommendedName>
        <fullName evidence="4">Mitochondrial ribosomal protein S28</fullName>
    </recommendedName>
</protein>